<feature type="region of interest" description="Disordered" evidence="1">
    <location>
        <begin position="1"/>
        <end position="105"/>
    </location>
</feature>
<feature type="compositionally biased region" description="Low complexity" evidence="1">
    <location>
        <begin position="27"/>
        <end position="54"/>
    </location>
</feature>
<organism evidence="2 3">
    <name type="scientific">Aspergillus wentii DTO 134E9</name>
    <dbReference type="NCBI Taxonomy" id="1073089"/>
    <lineage>
        <taxon>Eukaryota</taxon>
        <taxon>Fungi</taxon>
        <taxon>Dikarya</taxon>
        <taxon>Ascomycota</taxon>
        <taxon>Pezizomycotina</taxon>
        <taxon>Eurotiomycetes</taxon>
        <taxon>Eurotiomycetidae</taxon>
        <taxon>Eurotiales</taxon>
        <taxon>Aspergillaceae</taxon>
        <taxon>Aspergillus</taxon>
        <taxon>Aspergillus subgen. Cremei</taxon>
    </lineage>
</organism>
<feature type="region of interest" description="Disordered" evidence="1">
    <location>
        <begin position="142"/>
        <end position="179"/>
    </location>
</feature>
<evidence type="ECO:0000256" key="1">
    <source>
        <dbReference type="SAM" id="MobiDB-lite"/>
    </source>
</evidence>
<gene>
    <name evidence="2" type="ORF">ASPWEDRAFT_24114</name>
</gene>
<feature type="region of interest" description="Disordered" evidence="1">
    <location>
        <begin position="116"/>
        <end position="135"/>
    </location>
</feature>
<dbReference type="Proteomes" id="UP000184383">
    <property type="component" value="Unassembled WGS sequence"/>
</dbReference>
<evidence type="ECO:0000313" key="3">
    <source>
        <dbReference type="Proteomes" id="UP000184383"/>
    </source>
</evidence>
<dbReference type="OrthoDB" id="5350396at2759"/>
<keyword evidence="3" id="KW-1185">Reference proteome</keyword>
<feature type="compositionally biased region" description="Basic and acidic residues" evidence="1">
    <location>
        <begin position="165"/>
        <end position="177"/>
    </location>
</feature>
<feature type="compositionally biased region" description="Basic and acidic residues" evidence="1">
    <location>
        <begin position="148"/>
        <end position="157"/>
    </location>
</feature>
<dbReference type="STRING" id="1073089.A0A1L9RTG3"/>
<reference evidence="3" key="1">
    <citation type="journal article" date="2017" name="Genome Biol.">
        <title>Comparative genomics reveals high biological diversity and specific adaptations in the industrially and medically important fungal genus Aspergillus.</title>
        <authorList>
            <person name="de Vries R.P."/>
            <person name="Riley R."/>
            <person name="Wiebenga A."/>
            <person name="Aguilar-Osorio G."/>
            <person name="Amillis S."/>
            <person name="Uchima C.A."/>
            <person name="Anderluh G."/>
            <person name="Asadollahi M."/>
            <person name="Askin M."/>
            <person name="Barry K."/>
            <person name="Battaglia E."/>
            <person name="Bayram O."/>
            <person name="Benocci T."/>
            <person name="Braus-Stromeyer S.A."/>
            <person name="Caldana C."/>
            <person name="Canovas D."/>
            <person name="Cerqueira G.C."/>
            <person name="Chen F."/>
            <person name="Chen W."/>
            <person name="Choi C."/>
            <person name="Clum A."/>
            <person name="Dos Santos R.A."/>
            <person name="Damasio A.R."/>
            <person name="Diallinas G."/>
            <person name="Emri T."/>
            <person name="Fekete E."/>
            <person name="Flipphi M."/>
            <person name="Freyberg S."/>
            <person name="Gallo A."/>
            <person name="Gournas C."/>
            <person name="Habgood R."/>
            <person name="Hainaut M."/>
            <person name="Harispe M.L."/>
            <person name="Henrissat B."/>
            <person name="Hilden K.S."/>
            <person name="Hope R."/>
            <person name="Hossain A."/>
            <person name="Karabika E."/>
            <person name="Karaffa L."/>
            <person name="Karanyi Z."/>
            <person name="Krasevec N."/>
            <person name="Kuo A."/>
            <person name="Kusch H."/>
            <person name="LaButti K."/>
            <person name="Lagendijk E.L."/>
            <person name="Lapidus A."/>
            <person name="Levasseur A."/>
            <person name="Lindquist E."/>
            <person name="Lipzen A."/>
            <person name="Logrieco A.F."/>
            <person name="MacCabe A."/>
            <person name="Maekelae M.R."/>
            <person name="Malavazi I."/>
            <person name="Melin P."/>
            <person name="Meyer V."/>
            <person name="Mielnichuk N."/>
            <person name="Miskei M."/>
            <person name="Molnar A.P."/>
            <person name="Mule G."/>
            <person name="Ngan C.Y."/>
            <person name="Orejas M."/>
            <person name="Orosz E."/>
            <person name="Ouedraogo J.P."/>
            <person name="Overkamp K.M."/>
            <person name="Park H.-S."/>
            <person name="Perrone G."/>
            <person name="Piumi F."/>
            <person name="Punt P.J."/>
            <person name="Ram A.F."/>
            <person name="Ramon A."/>
            <person name="Rauscher S."/>
            <person name="Record E."/>
            <person name="Riano-Pachon D.M."/>
            <person name="Robert V."/>
            <person name="Roehrig J."/>
            <person name="Ruller R."/>
            <person name="Salamov A."/>
            <person name="Salih N.S."/>
            <person name="Samson R.A."/>
            <person name="Sandor E."/>
            <person name="Sanguinetti M."/>
            <person name="Schuetze T."/>
            <person name="Sepcic K."/>
            <person name="Shelest E."/>
            <person name="Sherlock G."/>
            <person name="Sophianopoulou V."/>
            <person name="Squina F.M."/>
            <person name="Sun H."/>
            <person name="Susca A."/>
            <person name="Todd R.B."/>
            <person name="Tsang A."/>
            <person name="Unkles S.E."/>
            <person name="van de Wiele N."/>
            <person name="van Rossen-Uffink D."/>
            <person name="Oliveira J.V."/>
            <person name="Vesth T.C."/>
            <person name="Visser J."/>
            <person name="Yu J.-H."/>
            <person name="Zhou M."/>
            <person name="Andersen M.R."/>
            <person name="Archer D.B."/>
            <person name="Baker S.E."/>
            <person name="Benoit I."/>
            <person name="Brakhage A.A."/>
            <person name="Braus G.H."/>
            <person name="Fischer R."/>
            <person name="Frisvad J.C."/>
            <person name="Goldman G.H."/>
            <person name="Houbraken J."/>
            <person name="Oakley B."/>
            <person name="Pocsi I."/>
            <person name="Scazzocchio C."/>
            <person name="Seiboth B."/>
            <person name="vanKuyk P.A."/>
            <person name="Wortman J."/>
            <person name="Dyer P.S."/>
            <person name="Grigoriev I.V."/>
        </authorList>
    </citation>
    <scope>NUCLEOTIDE SEQUENCE [LARGE SCALE GENOMIC DNA]</scope>
    <source>
        <strain evidence="3">DTO 134E9</strain>
    </source>
</reference>
<feature type="compositionally biased region" description="Polar residues" evidence="1">
    <location>
        <begin position="55"/>
        <end position="80"/>
    </location>
</feature>
<protein>
    <submittedName>
        <fullName evidence="2">Uncharacterized protein</fullName>
    </submittedName>
</protein>
<dbReference type="GeneID" id="63748418"/>
<dbReference type="VEuPathDB" id="FungiDB:ASPWEDRAFT_24114"/>
<name>A0A1L9RTG3_ASPWE</name>
<proteinExistence type="predicted"/>
<sequence>MPQSQNIKDFFRRSQAPQNDPETPIGKNKNASNSPAAACETSPLTEPPSSSFLSKYTSPRSPHDSPANQLKSSLLNSAQGSAEDAPEQSFQSTGEDPFVGASFTSQRVVKNGKEVVISSDGEDTDSIASLESPDDLLAQFTKPANDAPVKEEVKNEPADTGMSLRSEKGKAKEDKKPYKFGSTRYSAPKHKFTLDSLVTAAIDDNETEANVAKLRAAFDSEKAAEENENTEGNARHLNEGILASTLDDQDDEGGLQFQRLLDAVRRTEAFDQERSWFFFSGKTDVPSGLEFPRDSITPGTYMAGLREPESRERAFHSGIMEIALSRQFLPDELIMWIFQSVSSEPRDGLRQAYCRVFKHVTAERIKLLIQPQDINALFQRLGASPKAMALSDPIVADAHPTPELLERQSKKKAALLSVLDMLRGAADLFSHDARERILYFLFRLALDTSLTGDALVCSELESTITAALEGIPEDSFNDLMHRTSTTAYDTIKDPVFQSRLLQHILPTSSQIALFRCRLALAFLTLDSSPLREAPGALFNVERILDLLNDQRFNMNLYKRKDRENYDYGDLGALAMLLNIVIDPGYSGFNFPDKETEREFNSKMDVLAGEIKRRFSSIEDAGASHLKRTLAKESLETLYYRIIYSVRSKPPPKKTLLGSLAEENRNTLDNHGFKRFMKVKKEKDTNIPIRGHEGST</sequence>
<dbReference type="AlphaFoldDB" id="A0A1L9RTG3"/>
<accession>A0A1L9RTG3</accession>
<dbReference type="RefSeq" id="XP_040691824.1">
    <property type="nucleotide sequence ID" value="XM_040832570.1"/>
</dbReference>
<dbReference type="EMBL" id="KV878210">
    <property type="protein sequence ID" value="OJJ38148.1"/>
    <property type="molecule type" value="Genomic_DNA"/>
</dbReference>
<evidence type="ECO:0000313" key="2">
    <source>
        <dbReference type="EMBL" id="OJJ38148.1"/>
    </source>
</evidence>